<feature type="compositionally biased region" description="Low complexity" evidence="1">
    <location>
        <begin position="22"/>
        <end position="34"/>
    </location>
</feature>
<name>A0A2S0NFD4_9HYPH</name>
<keyword evidence="3" id="KW-1185">Reference proteome</keyword>
<dbReference type="AlphaFoldDB" id="A0A2S0NFD4"/>
<dbReference type="Proteomes" id="UP000237889">
    <property type="component" value="Chromosome"/>
</dbReference>
<organism evidence="2 3">
    <name type="scientific">Phreatobacter cathodiphilus</name>
    <dbReference type="NCBI Taxonomy" id="1868589"/>
    <lineage>
        <taxon>Bacteria</taxon>
        <taxon>Pseudomonadati</taxon>
        <taxon>Pseudomonadota</taxon>
        <taxon>Alphaproteobacteria</taxon>
        <taxon>Hyphomicrobiales</taxon>
        <taxon>Phreatobacteraceae</taxon>
        <taxon>Phreatobacter</taxon>
    </lineage>
</organism>
<evidence type="ECO:0000313" key="2">
    <source>
        <dbReference type="EMBL" id="AVO46777.1"/>
    </source>
</evidence>
<feature type="region of interest" description="Disordered" evidence="1">
    <location>
        <begin position="1"/>
        <end position="89"/>
    </location>
</feature>
<reference evidence="2 3" key="1">
    <citation type="submission" date="2018-03" db="EMBL/GenBank/DDBJ databases">
        <title>Genome sequencing of Phreatobacter sp.</title>
        <authorList>
            <person name="Kim S.-J."/>
            <person name="Heo J."/>
            <person name="Kwon S.-W."/>
        </authorList>
    </citation>
    <scope>NUCLEOTIDE SEQUENCE [LARGE SCALE GENOMIC DNA]</scope>
    <source>
        <strain evidence="2 3">S-12</strain>
    </source>
</reference>
<protein>
    <submittedName>
        <fullName evidence="2">Uncharacterized protein</fullName>
    </submittedName>
</protein>
<feature type="compositionally biased region" description="Basic and acidic residues" evidence="1">
    <location>
        <begin position="1"/>
        <end position="17"/>
    </location>
</feature>
<evidence type="ECO:0000313" key="3">
    <source>
        <dbReference type="Proteomes" id="UP000237889"/>
    </source>
</evidence>
<gene>
    <name evidence="2" type="ORF">C6569_17845</name>
</gene>
<dbReference type="EMBL" id="CP027668">
    <property type="protein sequence ID" value="AVO46777.1"/>
    <property type="molecule type" value="Genomic_DNA"/>
</dbReference>
<dbReference type="KEGG" id="phr:C6569_17845"/>
<accession>A0A2S0NFD4</accession>
<evidence type="ECO:0000256" key="1">
    <source>
        <dbReference type="SAM" id="MobiDB-lite"/>
    </source>
</evidence>
<feature type="compositionally biased region" description="Polar residues" evidence="1">
    <location>
        <begin position="68"/>
        <end position="89"/>
    </location>
</feature>
<dbReference type="RefSeq" id="WP_106750147.1">
    <property type="nucleotide sequence ID" value="NZ_CP027668.1"/>
</dbReference>
<sequence>MTNGSRDDGRSAKDAPRFDQAQPNQPRQNQSQQNQGGGSGQQQGGFPHENGGWGQAEEDLLRDPQDVDATNQDSQGGASRQRQTRPTGI</sequence>
<proteinExistence type="predicted"/>